<reference evidence="2 3" key="1">
    <citation type="journal article" date="2016" name="Nat. Commun.">
        <title>Thousands of microbial genomes shed light on interconnected biogeochemical processes in an aquifer system.</title>
        <authorList>
            <person name="Anantharaman K."/>
            <person name="Brown C.T."/>
            <person name="Hug L.A."/>
            <person name="Sharon I."/>
            <person name="Castelle C.J."/>
            <person name="Probst A.J."/>
            <person name="Thomas B.C."/>
            <person name="Singh A."/>
            <person name="Wilkins M.J."/>
            <person name="Karaoz U."/>
            <person name="Brodie E.L."/>
            <person name="Williams K.H."/>
            <person name="Hubbard S.S."/>
            <person name="Banfield J.F."/>
        </authorList>
    </citation>
    <scope>NUCLEOTIDE SEQUENCE [LARGE SCALE GENOMIC DNA]</scope>
</reference>
<feature type="transmembrane region" description="Helical" evidence="1">
    <location>
        <begin position="112"/>
        <end position="131"/>
    </location>
</feature>
<feature type="transmembrane region" description="Helical" evidence="1">
    <location>
        <begin position="48"/>
        <end position="64"/>
    </location>
</feature>
<organism evidence="2 3">
    <name type="scientific">candidate division WWE3 bacterium RBG_16_37_10</name>
    <dbReference type="NCBI Taxonomy" id="1802610"/>
    <lineage>
        <taxon>Bacteria</taxon>
        <taxon>Katanobacteria</taxon>
    </lineage>
</organism>
<keyword evidence="1" id="KW-0812">Transmembrane</keyword>
<dbReference type="InterPro" id="IPR010540">
    <property type="entry name" value="CmpB_TMEM229"/>
</dbReference>
<dbReference type="STRING" id="1802610.A2W32_00880"/>
<keyword evidence="1" id="KW-1133">Transmembrane helix</keyword>
<evidence type="ECO:0000256" key="1">
    <source>
        <dbReference type="SAM" id="Phobius"/>
    </source>
</evidence>
<gene>
    <name evidence="2" type="ORF">A2W32_00880</name>
</gene>
<accession>A0A1F4UXI9</accession>
<keyword evidence="1" id="KW-0472">Membrane</keyword>
<evidence type="ECO:0000313" key="2">
    <source>
        <dbReference type="EMBL" id="OGC49612.1"/>
    </source>
</evidence>
<comment type="caution">
    <text evidence="2">The sequence shown here is derived from an EMBL/GenBank/DDBJ whole genome shotgun (WGS) entry which is preliminary data.</text>
</comment>
<feature type="transmembrane region" description="Helical" evidence="1">
    <location>
        <begin position="71"/>
        <end position="92"/>
    </location>
</feature>
<sequence length="137" mass="16347">MSFFYLKEFILFLVLVVWSVVVETVVQKLYYKKTNKKFKTNHFSYSKYFYYLLGPLLGFVLLTFRVGVSVIYAFLAFAFVGTILEWLIGFFYRQIVGQRLWTYHRYDLSGYTSWLCIPLWGLAGALFWLLAKVFIYL</sequence>
<dbReference type="AlphaFoldDB" id="A0A1F4UXI9"/>
<name>A0A1F4UXI9_UNCKA</name>
<dbReference type="Proteomes" id="UP000177371">
    <property type="component" value="Unassembled WGS sequence"/>
</dbReference>
<dbReference type="EMBL" id="MEUT01000047">
    <property type="protein sequence ID" value="OGC49612.1"/>
    <property type="molecule type" value="Genomic_DNA"/>
</dbReference>
<dbReference type="Pfam" id="PF06541">
    <property type="entry name" value="ABC_trans_CmpB"/>
    <property type="match status" value="1"/>
</dbReference>
<evidence type="ECO:0000313" key="3">
    <source>
        <dbReference type="Proteomes" id="UP000177371"/>
    </source>
</evidence>
<protein>
    <submittedName>
        <fullName evidence="2">Uncharacterized protein</fullName>
    </submittedName>
</protein>
<proteinExistence type="predicted"/>